<dbReference type="EMBL" id="LLVT01000001">
    <property type="protein sequence ID" value="KSW13574.1"/>
    <property type="molecule type" value="Genomic_DNA"/>
</dbReference>
<name>A0A0V8RZR7_9ACTO</name>
<dbReference type="RefSeq" id="WP_060566321.1">
    <property type="nucleotide sequence ID" value="NZ_CP040006.1"/>
</dbReference>
<proteinExistence type="predicted"/>
<feature type="domain" description="DUF1023" evidence="1">
    <location>
        <begin position="304"/>
        <end position="481"/>
    </location>
</feature>
<dbReference type="Pfam" id="PF06259">
    <property type="entry name" value="Abhydrolase_8"/>
    <property type="match status" value="1"/>
</dbReference>
<keyword evidence="2" id="KW-0378">Hydrolase</keyword>
<gene>
    <name evidence="2" type="ORF">APY09_04345</name>
</gene>
<reference evidence="2 3" key="1">
    <citation type="submission" date="2015-10" db="EMBL/GenBank/DDBJ databases">
        <title>Draft Genome of Actinomyces odontolyticus subsp. actinosynbacter strain XH001.</title>
        <authorList>
            <person name="Mclean J.S."/>
            <person name="He X."/>
        </authorList>
    </citation>
    <scope>NUCLEOTIDE SEQUENCE [LARGE SCALE GENOMIC DNA]</scope>
    <source>
        <strain evidence="2 3">XH001</strain>
    </source>
</reference>
<dbReference type="ESTHER" id="9acto-a0a0v8rzr7">
    <property type="family name" value="Duf_1023"/>
</dbReference>
<dbReference type="GO" id="GO:0016787">
    <property type="term" value="F:hydrolase activity"/>
    <property type="evidence" value="ECO:0007669"/>
    <property type="project" value="UniProtKB-KW"/>
</dbReference>
<dbReference type="AlphaFoldDB" id="A0A0V8RZR7"/>
<sequence length="550" mass="59294">MNWADIQQWESAPLQRYAVSCEHKQRQMQSAADFLATNVGGLISSGQTAQAAQEALNKQLSAIELKVNNLISIAEICSAGAQGINEVRANVEDALQLANTWHMTIDSVGNVSIDRGQVKQLMKEGHGFDEIPQMVERIQRRVNKALKQAQDLVDSLSQKISSLSAGTFDNGVNYSARLKAPPTLPPAGASAQEVASWWSSLSDDDKQWMINHHPDVIGNLEGVDYTSRNQANRIMLPIRRKEVTREAARYEQTLGPNPTEEQRAEMDRLRNRVHAIRQIENTLAKEDSDGVPRYLMSLDTSGANVLAAISQNNPDDADHIGVIVPGMTTSVAGNSEGGSILDYDGHATVMREAAKDAANPGEKVAMVEFFGYDAPPSVVEASNTVMATFGAHKLASFLNGIDAVREHGAGDAHITVASHSYGSTTAGIAATLVGDGVIDDLVQFGSPGSGVQNVGEFHVPEGHMYVSAAPYVNDMVQGVGPDVMFGKNPTEMDGYKHLSGDVGPIVWKKVPGYDWDVRYPDPFGLHSAYFKKGTEANKHIASVIGGNPKV</sequence>
<accession>A0A0V8RZR7</accession>
<dbReference type="InterPro" id="IPR010427">
    <property type="entry name" value="DUF1023"/>
</dbReference>
<evidence type="ECO:0000313" key="3">
    <source>
        <dbReference type="Proteomes" id="UP000054686"/>
    </source>
</evidence>
<organism evidence="2 3">
    <name type="scientific">Schaalia odontolytica</name>
    <dbReference type="NCBI Taxonomy" id="1660"/>
    <lineage>
        <taxon>Bacteria</taxon>
        <taxon>Bacillati</taxon>
        <taxon>Actinomycetota</taxon>
        <taxon>Actinomycetes</taxon>
        <taxon>Actinomycetales</taxon>
        <taxon>Actinomycetaceae</taxon>
        <taxon>Schaalia</taxon>
    </lineage>
</organism>
<dbReference type="OrthoDB" id="3259161at2"/>
<evidence type="ECO:0000313" key="2">
    <source>
        <dbReference type="EMBL" id="KSW13574.1"/>
    </source>
</evidence>
<dbReference type="Proteomes" id="UP000054686">
    <property type="component" value="Unassembled WGS sequence"/>
</dbReference>
<comment type="caution">
    <text evidence="2">The sequence shown here is derived from an EMBL/GenBank/DDBJ whole genome shotgun (WGS) entry which is preliminary data.</text>
</comment>
<evidence type="ECO:0000259" key="1">
    <source>
        <dbReference type="Pfam" id="PF06259"/>
    </source>
</evidence>
<protein>
    <submittedName>
        <fullName evidence="2">Alpha/beta hydrolase</fullName>
    </submittedName>
</protein>